<dbReference type="PROSITE" id="PS01124">
    <property type="entry name" value="HTH_ARAC_FAMILY_2"/>
    <property type="match status" value="1"/>
</dbReference>
<protein>
    <submittedName>
        <fullName evidence="6">AraC-type DNA-binding protein</fullName>
    </submittedName>
</protein>
<dbReference type="Proteomes" id="UP000198415">
    <property type="component" value="Unassembled WGS sequence"/>
</dbReference>
<evidence type="ECO:0000256" key="4">
    <source>
        <dbReference type="SAM" id="MobiDB-lite"/>
    </source>
</evidence>
<evidence type="ECO:0000256" key="3">
    <source>
        <dbReference type="ARBA" id="ARBA00023163"/>
    </source>
</evidence>
<evidence type="ECO:0000256" key="2">
    <source>
        <dbReference type="ARBA" id="ARBA00023125"/>
    </source>
</evidence>
<evidence type="ECO:0000256" key="1">
    <source>
        <dbReference type="ARBA" id="ARBA00023015"/>
    </source>
</evidence>
<evidence type="ECO:0000313" key="6">
    <source>
        <dbReference type="EMBL" id="SNS94229.1"/>
    </source>
</evidence>
<dbReference type="InterPro" id="IPR050204">
    <property type="entry name" value="AraC_XylS_family_regulators"/>
</dbReference>
<dbReference type="SMART" id="SM00342">
    <property type="entry name" value="HTH_ARAC"/>
    <property type="match status" value="1"/>
</dbReference>
<dbReference type="RefSeq" id="WP_218827188.1">
    <property type="nucleotide sequence ID" value="NZ_FZNR01000030.1"/>
</dbReference>
<sequence length="235" mass="25771">MHFSIGDGYAVYRGPATDSGLHRHAAFQIVTALRDEVALADAAGAEHRATTLLVPPMVPHRLLPSPELVTFYIEPHAIFADHLREHYRDGIVAAPELADLHTVGEGRSRELDPRLVEAMTLLRQRNLTMPELAAAVGLSPQRLRALARQQVGMPLPRWRVWAELRRAAEALRSGQSPAEAAISAGFADQAHLTRRMREMVGLTPAAVLPLLRNSHSSATPAHQAADPQLPQDPHR</sequence>
<dbReference type="PANTHER" id="PTHR46796">
    <property type="entry name" value="HTH-TYPE TRANSCRIPTIONAL ACTIVATOR RHAS-RELATED"/>
    <property type="match status" value="1"/>
</dbReference>
<dbReference type="InterPro" id="IPR018060">
    <property type="entry name" value="HTH_AraC"/>
</dbReference>
<gene>
    <name evidence="6" type="ORF">SAMN06264365_1304</name>
</gene>
<evidence type="ECO:0000313" key="7">
    <source>
        <dbReference type="Proteomes" id="UP000198415"/>
    </source>
</evidence>
<accession>A0A239IL13</accession>
<name>A0A239IL13_9ACTN</name>
<keyword evidence="7" id="KW-1185">Reference proteome</keyword>
<proteinExistence type="predicted"/>
<dbReference type="InterPro" id="IPR018062">
    <property type="entry name" value="HTH_AraC-typ_CS"/>
</dbReference>
<dbReference type="PROSITE" id="PS00041">
    <property type="entry name" value="HTH_ARAC_FAMILY_1"/>
    <property type="match status" value="1"/>
</dbReference>
<reference evidence="6 7" key="1">
    <citation type="submission" date="2017-06" db="EMBL/GenBank/DDBJ databases">
        <authorList>
            <person name="Kim H.J."/>
            <person name="Triplett B.A."/>
        </authorList>
    </citation>
    <scope>NUCLEOTIDE SEQUENCE [LARGE SCALE GENOMIC DNA]</scope>
    <source>
        <strain evidence="6 7">DSM 43151</strain>
    </source>
</reference>
<dbReference type="EMBL" id="FZNR01000030">
    <property type="protein sequence ID" value="SNS94229.1"/>
    <property type="molecule type" value="Genomic_DNA"/>
</dbReference>
<organism evidence="6 7">
    <name type="scientific">Actinoplanes regularis</name>
    <dbReference type="NCBI Taxonomy" id="52697"/>
    <lineage>
        <taxon>Bacteria</taxon>
        <taxon>Bacillati</taxon>
        <taxon>Actinomycetota</taxon>
        <taxon>Actinomycetes</taxon>
        <taxon>Micromonosporales</taxon>
        <taxon>Micromonosporaceae</taxon>
        <taxon>Actinoplanes</taxon>
    </lineage>
</organism>
<dbReference type="Gene3D" id="1.10.10.60">
    <property type="entry name" value="Homeodomain-like"/>
    <property type="match status" value="2"/>
</dbReference>
<dbReference type="Pfam" id="PF12833">
    <property type="entry name" value="HTH_18"/>
    <property type="match status" value="1"/>
</dbReference>
<keyword evidence="2 6" id="KW-0238">DNA-binding</keyword>
<dbReference type="AlphaFoldDB" id="A0A239IL13"/>
<feature type="domain" description="HTH araC/xylS-type" evidence="5">
    <location>
        <begin position="113"/>
        <end position="210"/>
    </location>
</feature>
<keyword evidence="3" id="KW-0804">Transcription</keyword>
<evidence type="ECO:0000259" key="5">
    <source>
        <dbReference type="PROSITE" id="PS01124"/>
    </source>
</evidence>
<dbReference type="GO" id="GO:0003700">
    <property type="term" value="F:DNA-binding transcription factor activity"/>
    <property type="evidence" value="ECO:0007669"/>
    <property type="project" value="InterPro"/>
</dbReference>
<keyword evidence="1" id="KW-0805">Transcription regulation</keyword>
<dbReference type="GO" id="GO:0043565">
    <property type="term" value="F:sequence-specific DNA binding"/>
    <property type="evidence" value="ECO:0007669"/>
    <property type="project" value="InterPro"/>
</dbReference>
<feature type="region of interest" description="Disordered" evidence="4">
    <location>
        <begin position="216"/>
        <end position="235"/>
    </location>
</feature>